<dbReference type="CDD" id="cd02440">
    <property type="entry name" value="AdoMet_MTases"/>
    <property type="match status" value="1"/>
</dbReference>
<keyword evidence="5" id="KW-1185">Reference proteome</keyword>
<evidence type="ECO:0000259" key="3">
    <source>
        <dbReference type="Pfam" id="PF13649"/>
    </source>
</evidence>
<gene>
    <name evidence="4" type="ORF">ACFORG_01795</name>
</gene>
<organism evidence="4 5">
    <name type="scientific">Lutimaribacter marinistellae</name>
    <dbReference type="NCBI Taxonomy" id="1820329"/>
    <lineage>
        <taxon>Bacteria</taxon>
        <taxon>Pseudomonadati</taxon>
        <taxon>Pseudomonadota</taxon>
        <taxon>Alphaproteobacteria</taxon>
        <taxon>Rhodobacterales</taxon>
        <taxon>Roseobacteraceae</taxon>
        <taxon>Lutimaribacter</taxon>
    </lineage>
</organism>
<dbReference type="InterPro" id="IPR029063">
    <property type="entry name" value="SAM-dependent_MTases_sf"/>
</dbReference>
<dbReference type="EMBL" id="JBHRXI010000001">
    <property type="protein sequence ID" value="MFC3612480.1"/>
    <property type="molecule type" value="Genomic_DNA"/>
</dbReference>
<dbReference type="GO" id="GO:0032259">
    <property type="term" value="P:methylation"/>
    <property type="evidence" value="ECO:0007669"/>
    <property type="project" value="UniProtKB-KW"/>
</dbReference>
<dbReference type="InterPro" id="IPR041698">
    <property type="entry name" value="Methyltransf_25"/>
</dbReference>
<accession>A0ABV7TBB1</accession>
<dbReference type="Pfam" id="PF13649">
    <property type="entry name" value="Methyltransf_25"/>
    <property type="match status" value="1"/>
</dbReference>
<reference evidence="5" key="1">
    <citation type="journal article" date="2019" name="Int. J. Syst. Evol. Microbiol.">
        <title>The Global Catalogue of Microorganisms (GCM) 10K type strain sequencing project: providing services to taxonomists for standard genome sequencing and annotation.</title>
        <authorList>
            <consortium name="The Broad Institute Genomics Platform"/>
            <consortium name="The Broad Institute Genome Sequencing Center for Infectious Disease"/>
            <person name="Wu L."/>
            <person name="Ma J."/>
        </authorList>
    </citation>
    <scope>NUCLEOTIDE SEQUENCE [LARGE SCALE GENOMIC DNA]</scope>
    <source>
        <strain evidence="5">KCTC 42911</strain>
    </source>
</reference>
<sequence length="210" mass="23123">MKPDAAFWDGIADRYAARPIDDPDAYQYTLERTRAYLGANDSVLELGCGTGSTALLLSPQTGRYVASDISHRMIEIGQEKARQQGESHVEFTTADLHDAQFAGAHFDAVLALNLLHLVRDLPGALARIHDMLESGGLFISKTVCTPGPGAPFKYRLMRLLIPVMQMLGKAPYVNIRPVAEFEEMLTQAGFKIVESGDHPPPSRYIVARRV</sequence>
<comment type="caution">
    <text evidence="4">The sequence shown here is derived from an EMBL/GenBank/DDBJ whole genome shotgun (WGS) entry which is preliminary data.</text>
</comment>
<name>A0ABV7TBB1_9RHOB</name>
<protein>
    <submittedName>
        <fullName evidence="4">Class I SAM-dependent methyltransferase</fullName>
        <ecNumber evidence="4">2.1.1.-</ecNumber>
    </submittedName>
</protein>
<proteinExistence type="predicted"/>
<evidence type="ECO:0000256" key="2">
    <source>
        <dbReference type="ARBA" id="ARBA00022679"/>
    </source>
</evidence>
<evidence type="ECO:0000313" key="4">
    <source>
        <dbReference type="EMBL" id="MFC3612480.1"/>
    </source>
</evidence>
<keyword evidence="2 4" id="KW-0808">Transferase</keyword>
<dbReference type="GO" id="GO:0008168">
    <property type="term" value="F:methyltransferase activity"/>
    <property type="evidence" value="ECO:0007669"/>
    <property type="project" value="UniProtKB-KW"/>
</dbReference>
<dbReference type="Proteomes" id="UP001595629">
    <property type="component" value="Unassembled WGS sequence"/>
</dbReference>
<dbReference type="Gene3D" id="3.40.50.150">
    <property type="entry name" value="Vaccinia Virus protein VP39"/>
    <property type="match status" value="1"/>
</dbReference>
<dbReference type="PANTHER" id="PTHR43861:SF1">
    <property type="entry name" value="TRANS-ACONITATE 2-METHYLTRANSFERASE"/>
    <property type="match status" value="1"/>
</dbReference>
<evidence type="ECO:0000256" key="1">
    <source>
        <dbReference type="ARBA" id="ARBA00022603"/>
    </source>
</evidence>
<dbReference type="SUPFAM" id="SSF53335">
    <property type="entry name" value="S-adenosyl-L-methionine-dependent methyltransferases"/>
    <property type="match status" value="1"/>
</dbReference>
<dbReference type="PANTHER" id="PTHR43861">
    <property type="entry name" value="TRANS-ACONITATE 2-METHYLTRANSFERASE-RELATED"/>
    <property type="match status" value="1"/>
</dbReference>
<feature type="domain" description="Methyltransferase" evidence="3">
    <location>
        <begin position="43"/>
        <end position="136"/>
    </location>
</feature>
<keyword evidence="1 4" id="KW-0489">Methyltransferase</keyword>
<dbReference type="EC" id="2.1.1.-" evidence="4"/>
<dbReference type="RefSeq" id="WP_386733663.1">
    <property type="nucleotide sequence ID" value="NZ_JBHRXI010000001.1"/>
</dbReference>
<evidence type="ECO:0000313" key="5">
    <source>
        <dbReference type="Proteomes" id="UP001595629"/>
    </source>
</evidence>